<evidence type="ECO:0000313" key="6">
    <source>
        <dbReference type="Proteomes" id="UP000664702"/>
    </source>
</evidence>
<dbReference type="PANTHER" id="PTHR36919">
    <property type="entry name" value="BLR1215 PROTEIN"/>
    <property type="match status" value="1"/>
</dbReference>
<gene>
    <name evidence="5" type="ORF">J4G43_039345</name>
    <name evidence="4" type="ORF">J4G43_41260</name>
</gene>
<feature type="chain" id="PRO_5037025429" evidence="2">
    <location>
        <begin position="24"/>
        <end position="294"/>
    </location>
</feature>
<feature type="signal peptide" evidence="2">
    <location>
        <begin position="1"/>
        <end position="23"/>
    </location>
</feature>
<reference evidence="4" key="1">
    <citation type="submission" date="2021-03" db="EMBL/GenBank/DDBJ databases">
        <title>Whole Genome Sequence of Bradyrhizobium sp. Strain 144S4.</title>
        <authorList>
            <person name="Bromfield E.S.P."/>
            <person name="Cloutier S."/>
        </authorList>
    </citation>
    <scope>NUCLEOTIDE SEQUENCE [LARGE SCALE GENOMIC DNA]</scope>
    <source>
        <strain evidence="4">144S4</strain>
    </source>
</reference>
<accession>A0A939S821</accession>
<feature type="compositionally biased region" description="Pro residues" evidence="1">
    <location>
        <begin position="118"/>
        <end position="135"/>
    </location>
</feature>
<proteinExistence type="predicted"/>
<feature type="domain" description="DUF2147" evidence="3">
    <location>
        <begin position="184"/>
        <end position="274"/>
    </location>
</feature>
<evidence type="ECO:0000313" key="4">
    <source>
        <dbReference type="EMBL" id="MBO1867098.1"/>
    </source>
</evidence>
<organism evidence="4">
    <name type="scientific">Bradyrhizobium barranii subsp. barranii</name>
    <dbReference type="NCBI Taxonomy" id="2823807"/>
    <lineage>
        <taxon>Bacteria</taxon>
        <taxon>Pseudomonadati</taxon>
        <taxon>Pseudomonadota</taxon>
        <taxon>Alphaproteobacteria</taxon>
        <taxon>Hyphomicrobiales</taxon>
        <taxon>Nitrobacteraceae</taxon>
        <taxon>Bradyrhizobium</taxon>
        <taxon>Bradyrhizobium barranii</taxon>
    </lineage>
</organism>
<dbReference type="EMBL" id="CP086136">
    <property type="protein sequence ID" value="UEM10654.1"/>
    <property type="molecule type" value="Genomic_DNA"/>
</dbReference>
<protein>
    <submittedName>
        <fullName evidence="4">DUF2147 domain-containing protein</fullName>
    </submittedName>
</protein>
<dbReference type="RefSeq" id="WP_208088212.1">
    <property type="nucleotide sequence ID" value="NZ_CP086136.1"/>
</dbReference>
<evidence type="ECO:0000259" key="3">
    <source>
        <dbReference type="Pfam" id="PF09917"/>
    </source>
</evidence>
<dbReference type="Proteomes" id="UP000664702">
    <property type="component" value="Chromosome"/>
</dbReference>
<dbReference type="EMBL" id="JAGEMI010000001">
    <property type="protein sequence ID" value="MBO1867098.1"/>
    <property type="molecule type" value="Genomic_DNA"/>
</dbReference>
<evidence type="ECO:0000256" key="2">
    <source>
        <dbReference type="SAM" id="SignalP"/>
    </source>
</evidence>
<feature type="region of interest" description="Disordered" evidence="1">
    <location>
        <begin position="117"/>
        <end position="139"/>
    </location>
</feature>
<dbReference type="KEGG" id="bban:J4G43_039345"/>
<dbReference type="PANTHER" id="PTHR36919:SF2">
    <property type="entry name" value="BLL6627 PROTEIN"/>
    <property type="match status" value="1"/>
</dbReference>
<reference evidence="5 6" key="2">
    <citation type="journal article" date="2022" name="Int. J. Syst. Evol. Microbiol.">
        <title>Strains of Bradyrhizobium barranii sp. nov. associated with legumes native to Canada are symbionts of soybeans and belong to different subspecies (subsp. barranii subsp. nov. and subsp. apii subsp. nov.) and symbiovars (sv. glycinearum and sv. septentrionale).</title>
        <authorList>
            <person name="Bromfield E.S.P."/>
            <person name="Cloutier S."/>
            <person name="Wasai-Hara S."/>
            <person name="Minamisawa K."/>
        </authorList>
    </citation>
    <scope>NUCLEOTIDE SEQUENCE [LARGE SCALE GENOMIC DNA]</scope>
    <source>
        <strain evidence="5 6">144S4</strain>
    </source>
</reference>
<dbReference type="Pfam" id="PF09917">
    <property type="entry name" value="DUF2147"/>
    <property type="match status" value="1"/>
</dbReference>
<dbReference type="Gene3D" id="2.40.128.520">
    <property type="match status" value="1"/>
</dbReference>
<keyword evidence="2" id="KW-0732">Signal</keyword>
<dbReference type="InterPro" id="IPR019223">
    <property type="entry name" value="DUF2147"/>
</dbReference>
<sequence>MKRLATSLGTLIALVAMASSAQAGSYAGSYTFSIGGHRFHVEAPRTCRAASCVSVSSNRSLRPRNDVDTTPAPPPLAVAPQQPACPVAPVRPAPAAVVVAPPAPPAPVMAATTSQPVVLPPPPRLEAPSPNPPRVELPRMDPPNAVLLDRPRVEATAVAPRPEINETSSIAQRSDDEPAYSPLGEWESAGAKGTVRIERCGAALCGYALTEASSRGESVLVNMKPKTHNAWTGSIYSRSSGSTYYGTMTLTASGRLRVEACALGHFWCSGNDWTHVEERQQKVITTSRQWGARS</sequence>
<dbReference type="AlphaFoldDB" id="A0A939S821"/>
<evidence type="ECO:0000256" key="1">
    <source>
        <dbReference type="SAM" id="MobiDB-lite"/>
    </source>
</evidence>
<name>A0A939S821_9BRAD</name>
<evidence type="ECO:0000313" key="5">
    <source>
        <dbReference type="EMBL" id="UEM10654.1"/>
    </source>
</evidence>